<feature type="compositionally biased region" description="Basic and acidic residues" evidence="1">
    <location>
        <begin position="7"/>
        <end position="21"/>
    </location>
</feature>
<keyword evidence="2" id="KW-0812">Transmembrane</keyword>
<accession>A0ABY5SQ79</accession>
<feature type="compositionally biased region" description="Pro residues" evidence="1">
    <location>
        <begin position="23"/>
        <end position="38"/>
    </location>
</feature>
<reference evidence="3" key="1">
    <citation type="submission" date="2022-03" db="EMBL/GenBank/DDBJ databases">
        <title>Brevibacterium spongiae sp. nov., isolated from marine sponge.</title>
        <authorList>
            <person name="Li Z."/>
            <person name="Zhang M."/>
        </authorList>
    </citation>
    <scope>NUCLEOTIDE SEQUENCE</scope>
    <source>
        <strain evidence="3">WHS-Z9</strain>
    </source>
</reference>
<keyword evidence="2" id="KW-1133">Transmembrane helix</keyword>
<feature type="compositionally biased region" description="Polar residues" evidence="1">
    <location>
        <begin position="40"/>
        <end position="49"/>
    </location>
</feature>
<dbReference type="EMBL" id="CP093443">
    <property type="protein sequence ID" value="UVI36344.1"/>
    <property type="molecule type" value="Genomic_DNA"/>
</dbReference>
<dbReference type="Proteomes" id="UP001064879">
    <property type="component" value="Chromosome"/>
</dbReference>
<proteinExistence type="predicted"/>
<gene>
    <name evidence="3" type="ORF">L1F31_01355</name>
</gene>
<evidence type="ECO:0000256" key="2">
    <source>
        <dbReference type="SAM" id="Phobius"/>
    </source>
</evidence>
<evidence type="ECO:0000313" key="4">
    <source>
        <dbReference type="Proteomes" id="UP001064879"/>
    </source>
</evidence>
<protein>
    <submittedName>
        <fullName evidence="3">Uncharacterized protein</fullName>
    </submittedName>
</protein>
<sequence length="153" mass="16282">MTMNPVDDDRSQSGSADRHDSPGTPPVPPPAPPVPPQAPETQSTISPSAAATPPEYSTRDSQYSRPEFSAPRPQKEFYTSRASGFEKADSALSAIGSAANSTGRFLSKIYGVVAVLIGLAMLFVTPSAWWAGLIIAGYGVYLLWPGGDKWVVW</sequence>
<name>A0ABY5SQ79_9MICO</name>
<organism evidence="3 4">
    <name type="scientific">Brevibacterium spongiae</name>
    <dbReference type="NCBI Taxonomy" id="2909672"/>
    <lineage>
        <taxon>Bacteria</taxon>
        <taxon>Bacillati</taxon>
        <taxon>Actinomycetota</taxon>
        <taxon>Actinomycetes</taxon>
        <taxon>Micrococcales</taxon>
        <taxon>Brevibacteriaceae</taxon>
        <taxon>Brevibacterium</taxon>
    </lineage>
</organism>
<feature type="region of interest" description="Disordered" evidence="1">
    <location>
        <begin position="1"/>
        <end position="76"/>
    </location>
</feature>
<keyword evidence="2" id="KW-0472">Membrane</keyword>
<evidence type="ECO:0000313" key="3">
    <source>
        <dbReference type="EMBL" id="UVI36344.1"/>
    </source>
</evidence>
<evidence type="ECO:0000256" key="1">
    <source>
        <dbReference type="SAM" id="MobiDB-lite"/>
    </source>
</evidence>
<feature type="transmembrane region" description="Helical" evidence="2">
    <location>
        <begin position="111"/>
        <end position="144"/>
    </location>
</feature>
<dbReference type="RefSeq" id="WP_265418945.1">
    <property type="nucleotide sequence ID" value="NZ_CP093443.1"/>
</dbReference>
<keyword evidence="4" id="KW-1185">Reference proteome</keyword>